<dbReference type="PROSITE" id="PS50165">
    <property type="entry name" value="UVRC"/>
    <property type="match status" value="1"/>
</dbReference>
<evidence type="ECO:0000313" key="9">
    <source>
        <dbReference type="EMBL" id="KKU33966.1"/>
    </source>
</evidence>
<keyword evidence="3" id="KW-0228">DNA excision</keyword>
<dbReference type="Pfam" id="PF02151">
    <property type="entry name" value="UVR"/>
    <property type="match status" value="1"/>
</dbReference>
<feature type="domain" description="GIY-YIG" evidence="7">
    <location>
        <begin position="17"/>
        <end position="94"/>
    </location>
</feature>
<dbReference type="PANTHER" id="PTHR30562:SF1">
    <property type="entry name" value="UVRABC SYSTEM PROTEIN C"/>
    <property type="match status" value="1"/>
</dbReference>
<dbReference type="PROSITE" id="PS50151">
    <property type="entry name" value="UVR"/>
    <property type="match status" value="1"/>
</dbReference>
<keyword evidence="5" id="KW-0234">DNA repair</keyword>
<dbReference type="PROSITE" id="PS50164">
    <property type="entry name" value="GIY_YIG"/>
    <property type="match status" value="1"/>
</dbReference>
<evidence type="ECO:0000259" key="7">
    <source>
        <dbReference type="PROSITE" id="PS50164"/>
    </source>
</evidence>
<dbReference type="Gene3D" id="3.30.420.340">
    <property type="entry name" value="UvrC, RNAse H endonuclease domain"/>
    <property type="match status" value="1"/>
</dbReference>
<dbReference type="InterPro" id="IPR001943">
    <property type="entry name" value="UVR_dom"/>
</dbReference>
<organism evidence="9 10">
    <name type="scientific">Candidatus Uhrbacteria bacterium GW2011_GWF2_46_218</name>
    <dbReference type="NCBI Taxonomy" id="1619001"/>
    <lineage>
        <taxon>Bacteria</taxon>
        <taxon>Candidatus Uhriibacteriota</taxon>
    </lineage>
</organism>
<gene>
    <name evidence="9" type="ORF">UX45_C0006G0018</name>
</gene>
<accession>A0A0G1PMI2</accession>
<evidence type="ECO:0000256" key="1">
    <source>
        <dbReference type="ARBA" id="ARBA00022490"/>
    </source>
</evidence>
<sequence>MLMIPPSIIIKQKKLPDEPGVYFYYDVQGKLLYIGKATSLKRRVSSYFTKAHDRRIGEMVRQIARIDYQVMPTVIEALVLEANQIKAHRPKYNILEQDDRSFLYLVITREVYPRPVLMRGHELHVLGINPFCKELSKEAKKKFLAVYGPYISGRSLRQALEIVRPMIPWSDCESPRNGEKARPCFPASIGLCPGVCTGAITPKEYRKIIQQLLWFFEGKKGRILRTVRTAMKQAAHTQDFEQAVKYRNQISALEHIQDIALIQREDREVVPQTEVGGIDLHGRIEAYDMSSISGTSAVGSMVVFENGKPAKDQYRKFKIKTVRGVNDVGMLEEVLRRRLAHAHLHPHAWPLPILIVIDGGEGHMLRAQNVLSEMGFFVPLIGIAKGFDRKQDRLVYDRTNPRLLAVAERGKEIFQRARDEAHRFAIQYHRKVRGRLKK</sequence>
<dbReference type="InterPro" id="IPR038476">
    <property type="entry name" value="UvrC_RNase_H_dom_sf"/>
</dbReference>
<dbReference type="InterPro" id="IPR035901">
    <property type="entry name" value="GIY-YIG_endonuc_sf"/>
</dbReference>
<dbReference type="Proteomes" id="UP000034705">
    <property type="component" value="Unassembled WGS sequence"/>
</dbReference>
<dbReference type="SUPFAM" id="SSF46600">
    <property type="entry name" value="C-terminal UvrC-binding domain of UvrB"/>
    <property type="match status" value="1"/>
</dbReference>
<feature type="domain" description="UVR" evidence="6">
    <location>
        <begin position="221"/>
        <end position="256"/>
    </location>
</feature>
<comment type="caution">
    <text evidence="9">The sequence shown here is derived from an EMBL/GenBank/DDBJ whole genome shotgun (WGS) entry which is preliminary data.</text>
</comment>
<reference evidence="9 10" key="1">
    <citation type="journal article" date="2015" name="Nature">
        <title>rRNA introns, odd ribosomes, and small enigmatic genomes across a large radiation of phyla.</title>
        <authorList>
            <person name="Brown C.T."/>
            <person name="Hug L.A."/>
            <person name="Thomas B.C."/>
            <person name="Sharon I."/>
            <person name="Castelle C.J."/>
            <person name="Singh A."/>
            <person name="Wilkins M.J."/>
            <person name="Williams K.H."/>
            <person name="Banfield J.F."/>
        </authorList>
    </citation>
    <scope>NUCLEOTIDE SEQUENCE [LARGE SCALE GENOMIC DNA]</scope>
</reference>
<evidence type="ECO:0000313" key="10">
    <source>
        <dbReference type="Proteomes" id="UP000034705"/>
    </source>
</evidence>
<dbReference type="FunFam" id="3.40.1440.10:FF:000001">
    <property type="entry name" value="UvrABC system protein C"/>
    <property type="match status" value="1"/>
</dbReference>
<evidence type="ECO:0000256" key="3">
    <source>
        <dbReference type="ARBA" id="ARBA00022769"/>
    </source>
</evidence>
<dbReference type="AlphaFoldDB" id="A0A0G1PMI2"/>
<keyword evidence="2" id="KW-0227">DNA damage</keyword>
<dbReference type="EMBL" id="LCMG01000006">
    <property type="protein sequence ID" value="KKU33966.1"/>
    <property type="molecule type" value="Genomic_DNA"/>
</dbReference>
<keyword evidence="4" id="KW-0267">Excision nuclease</keyword>
<dbReference type="SUPFAM" id="SSF82771">
    <property type="entry name" value="GIY-YIG endonuclease"/>
    <property type="match status" value="1"/>
</dbReference>
<dbReference type="GO" id="GO:0006289">
    <property type="term" value="P:nucleotide-excision repair"/>
    <property type="evidence" value="ECO:0007669"/>
    <property type="project" value="InterPro"/>
</dbReference>
<dbReference type="PATRIC" id="fig|1619001.3.peg.378"/>
<dbReference type="Gene3D" id="3.40.1440.10">
    <property type="entry name" value="GIY-YIG endonuclease"/>
    <property type="match status" value="1"/>
</dbReference>
<dbReference type="SMART" id="SM00465">
    <property type="entry name" value="GIYc"/>
    <property type="match status" value="1"/>
</dbReference>
<evidence type="ECO:0000259" key="6">
    <source>
        <dbReference type="PROSITE" id="PS50151"/>
    </source>
</evidence>
<dbReference type="GO" id="GO:0009381">
    <property type="term" value="F:excinuclease ABC activity"/>
    <property type="evidence" value="ECO:0007669"/>
    <property type="project" value="InterPro"/>
</dbReference>
<dbReference type="CDD" id="cd10434">
    <property type="entry name" value="GIY-YIG_UvrC_Cho"/>
    <property type="match status" value="1"/>
</dbReference>
<dbReference type="Pfam" id="PF08459">
    <property type="entry name" value="UvrC_RNaseH_dom"/>
    <property type="match status" value="1"/>
</dbReference>
<feature type="domain" description="UvrC family homology region profile" evidence="8">
    <location>
        <begin position="217"/>
        <end position="371"/>
    </location>
</feature>
<evidence type="ECO:0000259" key="8">
    <source>
        <dbReference type="PROSITE" id="PS50165"/>
    </source>
</evidence>
<evidence type="ECO:0000256" key="5">
    <source>
        <dbReference type="ARBA" id="ARBA00023204"/>
    </source>
</evidence>
<dbReference type="InterPro" id="IPR050066">
    <property type="entry name" value="UvrABC_protein_C"/>
</dbReference>
<dbReference type="InterPro" id="IPR000305">
    <property type="entry name" value="GIY-YIG_endonuc"/>
</dbReference>
<dbReference type="PANTHER" id="PTHR30562">
    <property type="entry name" value="UVRC/OXIDOREDUCTASE"/>
    <property type="match status" value="1"/>
</dbReference>
<dbReference type="InterPro" id="IPR036876">
    <property type="entry name" value="UVR_dom_sf"/>
</dbReference>
<keyword evidence="1" id="KW-0963">Cytoplasm</keyword>
<name>A0A0G1PMI2_9BACT</name>
<protein>
    <submittedName>
        <fullName evidence="9">Excinuclease ABC subunit C</fullName>
    </submittedName>
</protein>
<dbReference type="Pfam" id="PF01541">
    <property type="entry name" value="GIY-YIG"/>
    <property type="match status" value="1"/>
</dbReference>
<dbReference type="InterPro" id="IPR047296">
    <property type="entry name" value="GIY-YIG_UvrC_Cho"/>
</dbReference>
<evidence type="ECO:0000256" key="2">
    <source>
        <dbReference type="ARBA" id="ARBA00022763"/>
    </source>
</evidence>
<evidence type="ECO:0000256" key="4">
    <source>
        <dbReference type="ARBA" id="ARBA00022881"/>
    </source>
</evidence>
<dbReference type="GO" id="GO:0009380">
    <property type="term" value="C:excinuclease repair complex"/>
    <property type="evidence" value="ECO:0007669"/>
    <property type="project" value="TreeGrafter"/>
</dbReference>
<proteinExistence type="predicted"/>
<dbReference type="InterPro" id="IPR001162">
    <property type="entry name" value="UvrC_RNase_H_dom"/>
</dbReference>